<evidence type="ECO:0000313" key="1">
    <source>
        <dbReference type="EMBL" id="RUS93735.1"/>
    </source>
</evidence>
<name>A0A433UIT3_ANAVA</name>
<protein>
    <submittedName>
        <fullName evidence="1">Uncharacterized protein</fullName>
    </submittedName>
</protein>
<keyword evidence="2" id="KW-1185">Reference proteome</keyword>
<dbReference type="EMBL" id="RSCM01000017">
    <property type="protein sequence ID" value="RUS93735.1"/>
    <property type="molecule type" value="Genomic_DNA"/>
</dbReference>
<dbReference type="AlphaFoldDB" id="A0A433UIT3"/>
<dbReference type="RefSeq" id="WP_127056057.1">
    <property type="nucleotide sequence ID" value="NZ_RSCM01000017.1"/>
</dbReference>
<proteinExistence type="predicted"/>
<comment type="caution">
    <text evidence="1">The sequence shown here is derived from an EMBL/GenBank/DDBJ whole genome shotgun (WGS) entry which is preliminary data.</text>
</comment>
<gene>
    <name evidence="1" type="ORF">DSM107003_42360</name>
</gene>
<sequence>MGKLFKWLGLRQQAKISSLRFFHLVLACLLVFELYGCSNSRNSGTNTSNLILSANATPIREIKPAPKNQATVYIQGKVEKEAPLIKQKAYQINDSTGKIWVITHQNNLQVGQQVIFKGKVRYQSIPLAGKEYGEVYLEEE</sequence>
<accession>A0A433UIT3</accession>
<dbReference type="Proteomes" id="UP000276103">
    <property type="component" value="Unassembled WGS sequence"/>
</dbReference>
<reference evidence="1 2" key="1">
    <citation type="journal article" date="2019" name="Genome Biol. Evol.">
        <title>Day and night: Metabolic profiles and evolutionary relationships of six axenic non-marine cyanobacteria.</title>
        <authorList>
            <person name="Will S.E."/>
            <person name="Henke P."/>
            <person name="Boedeker C."/>
            <person name="Huang S."/>
            <person name="Brinkmann H."/>
            <person name="Rohde M."/>
            <person name="Jarek M."/>
            <person name="Friedl T."/>
            <person name="Seufert S."/>
            <person name="Schumacher M."/>
            <person name="Overmann J."/>
            <person name="Neumann-Schaal M."/>
            <person name="Petersen J."/>
        </authorList>
    </citation>
    <scope>NUCLEOTIDE SEQUENCE [LARGE SCALE GENOMIC DNA]</scope>
    <source>
        <strain evidence="1 2">SAG 1403-4b</strain>
    </source>
</reference>
<organism evidence="1 2">
    <name type="scientific">Trichormus variabilis SAG 1403-4b</name>
    <dbReference type="NCBI Taxonomy" id="447716"/>
    <lineage>
        <taxon>Bacteria</taxon>
        <taxon>Bacillati</taxon>
        <taxon>Cyanobacteriota</taxon>
        <taxon>Cyanophyceae</taxon>
        <taxon>Nostocales</taxon>
        <taxon>Nostocaceae</taxon>
        <taxon>Trichormus</taxon>
    </lineage>
</organism>
<evidence type="ECO:0000313" key="2">
    <source>
        <dbReference type="Proteomes" id="UP000276103"/>
    </source>
</evidence>
<dbReference type="OrthoDB" id="495371at2"/>